<dbReference type="Proteomes" id="UP000755585">
    <property type="component" value="Unassembled WGS sequence"/>
</dbReference>
<keyword evidence="1" id="KW-1133">Transmembrane helix</keyword>
<keyword evidence="3" id="KW-1185">Reference proteome</keyword>
<protein>
    <submittedName>
        <fullName evidence="2">Uncharacterized protein</fullName>
    </submittedName>
</protein>
<keyword evidence="1" id="KW-0472">Membrane</keyword>
<evidence type="ECO:0000256" key="1">
    <source>
        <dbReference type="SAM" id="Phobius"/>
    </source>
</evidence>
<proteinExistence type="predicted"/>
<dbReference type="RefSeq" id="WP_281067242.1">
    <property type="nucleotide sequence ID" value="NZ_BAAAVU010000009.1"/>
</dbReference>
<comment type="caution">
    <text evidence="2">The sequence shown here is derived from an EMBL/GenBank/DDBJ whole genome shotgun (WGS) entry which is preliminary data.</text>
</comment>
<keyword evidence="1" id="KW-0812">Transmembrane</keyword>
<evidence type="ECO:0000313" key="3">
    <source>
        <dbReference type="Proteomes" id="UP000755585"/>
    </source>
</evidence>
<evidence type="ECO:0000313" key="2">
    <source>
        <dbReference type="EMBL" id="MBP2352268.1"/>
    </source>
</evidence>
<organism evidence="2 3">
    <name type="scientific">Kribbella aluminosa</name>
    <dbReference type="NCBI Taxonomy" id="416017"/>
    <lineage>
        <taxon>Bacteria</taxon>
        <taxon>Bacillati</taxon>
        <taxon>Actinomycetota</taxon>
        <taxon>Actinomycetes</taxon>
        <taxon>Propionibacteriales</taxon>
        <taxon>Kribbellaceae</taxon>
        <taxon>Kribbella</taxon>
    </lineage>
</organism>
<dbReference type="EMBL" id="JAGINT010000001">
    <property type="protein sequence ID" value="MBP2352268.1"/>
    <property type="molecule type" value="Genomic_DNA"/>
</dbReference>
<reference evidence="2 3" key="1">
    <citation type="submission" date="2021-03" db="EMBL/GenBank/DDBJ databases">
        <title>Sequencing the genomes of 1000 actinobacteria strains.</title>
        <authorList>
            <person name="Klenk H.-P."/>
        </authorList>
    </citation>
    <scope>NUCLEOTIDE SEQUENCE [LARGE SCALE GENOMIC DNA]</scope>
    <source>
        <strain evidence="2 3">DSM 18824</strain>
    </source>
</reference>
<name>A0ABS4UKU1_9ACTN</name>
<gene>
    <name evidence="2" type="ORF">JOF29_003351</name>
</gene>
<feature type="transmembrane region" description="Helical" evidence="1">
    <location>
        <begin position="6"/>
        <end position="33"/>
    </location>
</feature>
<sequence length="42" mass="4044">MPEPLVGAALAVGVVPELLVGAALAVGVVLGGVDRCSGSRGW</sequence>
<accession>A0ABS4UKU1</accession>